<sequence length="413" mass="45576">MPDNDATKKPSEKAVAPPSGTISFVAFDGSSSDANKKAVRKQAALASAAARKATIAKKVAKQKEQDQKQREKTRTIEEPANVKRKRALEGSWQSGVSIIPTKKTKEPVDYQRRDKSRPRIVTAYLDPPSSPDEKETDWPGWRRTSTEGAAASVLSTSTEVPSSYSRQIMPLRTTGWAVLSNDYEQIEQSQLPPTPESLASPGCSSASMMDPFSHYPVAYHPVYDRLLHHMMTIFAPRGWASLKINTTEGLAWERFMTQHALAEPALFLTWRAGQNVVVALRGLAIKAINEALTDNNRCISDGLILAVGRIAFAESLYGDKAAANHTHRPAQRRMIDLRGGMAALDFPPLVKRLMRMTDRIMSIQGGTARLLPDEEEAGHAAFDMKATVNVMEDWAPQEARAMRKKIAIADLIT</sequence>
<evidence type="ECO:0000313" key="2">
    <source>
        <dbReference type="EMBL" id="QIX02294.1"/>
    </source>
</evidence>
<gene>
    <name evidence="2" type="ORF">AMS68_007811</name>
</gene>
<keyword evidence="3" id="KW-1185">Reference proteome</keyword>
<evidence type="ECO:0000313" key="3">
    <source>
        <dbReference type="Proteomes" id="UP000503462"/>
    </source>
</evidence>
<dbReference type="Proteomes" id="UP000503462">
    <property type="component" value="Chromosome 5"/>
</dbReference>
<dbReference type="AlphaFoldDB" id="A0A6H0Y5K4"/>
<dbReference type="PANTHER" id="PTHR37540">
    <property type="entry name" value="TRANSCRIPTION FACTOR (ACR-2), PUTATIVE-RELATED-RELATED"/>
    <property type="match status" value="1"/>
</dbReference>
<accession>A0A6H0Y5K4</accession>
<feature type="region of interest" description="Disordered" evidence="1">
    <location>
        <begin position="1"/>
        <end position="20"/>
    </location>
</feature>
<feature type="compositionally biased region" description="Basic and acidic residues" evidence="1">
    <location>
        <begin position="61"/>
        <end position="81"/>
    </location>
</feature>
<dbReference type="EMBL" id="CP051143">
    <property type="protein sequence ID" value="QIX02294.1"/>
    <property type="molecule type" value="Genomic_DNA"/>
</dbReference>
<dbReference type="PANTHER" id="PTHR37540:SF5">
    <property type="entry name" value="TRANSCRIPTION FACTOR DOMAIN-CONTAINING PROTEIN"/>
    <property type="match status" value="1"/>
</dbReference>
<name>A0A6H0Y5K4_9PEZI</name>
<proteinExistence type="predicted"/>
<dbReference type="OrthoDB" id="4159781at2759"/>
<feature type="region of interest" description="Disordered" evidence="1">
    <location>
        <begin position="122"/>
        <end position="142"/>
    </location>
</feature>
<feature type="compositionally biased region" description="Basic and acidic residues" evidence="1">
    <location>
        <begin position="1"/>
        <end position="12"/>
    </location>
</feature>
<organism evidence="2 3">
    <name type="scientific">Peltaster fructicola</name>
    <dbReference type="NCBI Taxonomy" id="286661"/>
    <lineage>
        <taxon>Eukaryota</taxon>
        <taxon>Fungi</taxon>
        <taxon>Dikarya</taxon>
        <taxon>Ascomycota</taxon>
        <taxon>Pezizomycotina</taxon>
        <taxon>Dothideomycetes</taxon>
        <taxon>Dothideomycetes incertae sedis</taxon>
        <taxon>Peltaster</taxon>
    </lineage>
</organism>
<reference evidence="2 3" key="1">
    <citation type="journal article" date="2016" name="Sci. Rep.">
        <title>Peltaster fructicola genome reveals evolution from an invasive phytopathogen to an ectophytic parasite.</title>
        <authorList>
            <person name="Xu C."/>
            <person name="Chen H."/>
            <person name="Gleason M.L."/>
            <person name="Xu J.R."/>
            <person name="Liu H."/>
            <person name="Zhang R."/>
            <person name="Sun G."/>
        </authorList>
    </citation>
    <scope>NUCLEOTIDE SEQUENCE [LARGE SCALE GENOMIC DNA]</scope>
    <source>
        <strain evidence="2 3">LNHT1506</strain>
    </source>
</reference>
<evidence type="ECO:0000256" key="1">
    <source>
        <dbReference type="SAM" id="MobiDB-lite"/>
    </source>
</evidence>
<protein>
    <submittedName>
        <fullName evidence="2">Uncharacterized protein</fullName>
    </submittedName>
</protein>
<feature type="region of interest" description="Disordered" evidence="1">
    <location>
        <begin position="57"/>
        <end position="89"/>
    </location>
</feature>